<dbReference type="Gene3D" id="2.60.40.10">
    <property type="entry name" value="Immunoglobulins"/>
    <property type="match status" value="6"/>
</dbReference>
<dbReference type="RefSeq" id="WP_147640009.1">
    <property type="nucleotide sequence ID" value="NZ_CABMMZ010000074.1"/>
</dbReference>
<dbReference type="Proteomes" id="UP000233425">
    <property type="component" value="Unassembled WGS sequence"/>
</dbReference>
<dbReference type="InterPro" id="IPR013783">
    <property type="entry name" value="Ig-like_fold"/>
</dbReference>
<dbReference type="EMBL" id="NNSR01000074">
    <property type="protein sequence ID" value="PKD26579.1"/>
    <property type="molecule type" value="Genomic_DNA"/>
</dbReference>
<protein>
    <submittedName>
        <fullName evidence="3">Fibronectin type III domain protein</fullName>
    </submittedName>
</protein>
<dbReference type="SMART" id="SM00060">
    <property type="entry name" value="FN3"/>
    <property type="match status" value="6"/>
</dbReference>
<accession>A0A2N0UHV2</accession>
<evidence type="ECO:0000259" key="2">
    <source>
        <dbReference type="PROSITE" id="PS50853"/>
    </source>
</evidence>
<keyword evidence="4" id="KW-1185">Reference proteome</keyword>
<dbReference type="PROSITE" id="PS50853">
    <property type="entry name" value="FN3"/>
    <property type="match status" value="1"/>
</dbReference>
<feature type="chain" id="PRO_5014618614" evidence="1">
    <location>
        <begin position="28"/>
        <end position="801"/>
    </location>
</feature>
<comment type="caution">
    <text evidence="3">The sequence shown here is derived from an EMBL/GenBank/DDBJ whole genome shotgun (WGS) entry which is preliminary data.</text>
</comment>
<evidence type="ECO:0000313" key="3">
    <source>
        <dbReference type="EMBL" id="PKD26579.1"/>
    </source>
</evidence>
<dbReference type="PANTHER" id="PTHR47135:SF1">
    <property type="entry name" value="FIBRONECTIN TYPE III DOMAIN-CONTAINING PROTEIN 7"/>
    <property type="match status" value="1"/>
</dbReference>
<dbReference type="CDD" id="cd00063">
    <property type="entry name" value="FN3"/>
    <property type="match status" value="4"/>
</dbReference>
<proteinExistence type="predicted"/>
<dbReference type="PANTHER" id="PTHR47135">
    <property type="entry name" value="FIBRONECTIN TYPE III DOMAIN-CONTAINING PROTEIN 7"/>
    <property type="match status" value="1"/>
</dbReference>
<feature type="domain" description="Fibronectin type-III" evidence="2">
    <location>
        <begin position="44"/>
        <end position="137"/>
    </location>
</feature>
<reference evidence="3" key="1">
    <citation type="journal article" date="2018" name="Environ. Microbiol.">
        <title>Sporulation capability and amylosome conservation among diverse human colonic and rumen isolates of the keystone starch-degrader Ruminococcus bromii.</title>
        <authorList>
            <person name="Mukhopadhya I."/>
            <person name="Morais S."/>
            <person name="Laverde-Gomez J."/>
            <person name="Sheridan P.O."/>
            <person name="Walker A.W."/>
            <person name="Kelly W."/>
            <person name="Klieve A.V."/>
            <person name="Ouwerkerk D."/>
            <person name="Duncan S.H."/>
            <person name="Louis P."/>
            <person name="Koropatkin N."/>
            <person name="Cockburn D."/>
            <person name="Kibler R."/>
            <person name="Cooper P.J."/>
            <person name="Sandoval C."/>
            <person name="Crost E."/>
            <person name="Juge N."/>
            <person name="Bayer E.A."/>
            <person name="Flint H.J."/>
        </authorList>
    </citation>
    <scope>NUCLEOTIDE SEQUENCE [LARGE SCALE GENOMIC DNA]</scope>
    <source>
        <strain evidence="3">ATCC 27255</strain>
    </source>
</reference>
<dbReference type="SUPFAM" id="SSF49265">
    <property type="entry name" value="Fibronectin type III"/>
    <property type="match status" value="3"/>
</dbReference>
<evidence type="ECO:0000313" key="4">
    <source>
        <dbReference type="Proteomes" id="UP000233425"/>
    </source>
</evidence>
<dbReference type="InterPro" id="IPR003961">
    <property type="entry name" value="FN3_dom"/>
</dbReference>
<name>A0A2N0UHV2_9FIRM</name>
<gene>
    <name evidence="3" type="ORF">RBATCC27255_01946</name>
</gene>
<dbReference type="AlphaFoldDB" id="A0A2N0UHV2"/>
<organism evidence="3 4">
    <name type="scientific">Ruminococcus bromii</name>
    <dbReference type="NCBI Taxonomy" id="40518"/>
    <lineage>
        <taxon>Bacteria</taxon>
        <taxon>Bacillati</taxon>
        <taxon>Bacillota</taxon>
        <taxon>Clostridia</taxon>
        <taxon>Eubacteriales</taxon>
        <taxon>Oscillospiraceae</taxon>
        <taxon>Ruminococcus</taxon>
    </lineage>
</organism>
<feature type="signal peptide" evidence="1">
    <location>
        <begin position="1"/>
        <end position="27"/>
    </location>
</feature>
<evidence type="ECO:0000256" key="1">
    <source>
        <dbReference type="SAM" id="SignalP"/>
    </source>
</evidence>
<dbReference type="InterPro" id="IPR036116">
    <property type="entry name" value="FN3_sf"/>
</dbReference>
<keyword evidence="1" id="KW-0732">Signal</keyword>
<sequence>MKKFISIAMAAVMSMSAVAVSAVSANAAEPLNTPVQYAQVARASLATPKISKAESVYGGVKLTWNKVSGAAKYRVYYKGRKGWTRMVDTTSTSYIDKDVSSGRNYTYTVRCISADGKSFTSGYDSKGKSVKYIAAPEISKLESVYGGVKLTWNKVNGAAKYRVYYKGRKGWTRMVDTTSTSYIDKDVSSGRNYTYTVRCISADGKSFTSGYDSKGKSVKYIAAPEISKLENVNGGVKITWNKVNGASKYRIYHKNSSDWFRVSDTTSNSIVDKSVGMGTYTYTVRCISDDGKSFESGFNPKGLSIRYNQAPKILETNVVNGGIKVIWETENNTNYRLYCKTEGKGWTKVCDNKTGVVTHKNLQPNKTYTYTVRAISSDAKKYLSGYDPVGMSAKYVATPKISKAEYTYDGIKLAWNKVAGAEKYRVYYKDATGWNKLVDTKGTSYLDKGLVSRELSVKDSSVNGQYIYTVRCISSNGKVFQSGYDTKGVKSALYNNGCPEIYNIDTMHGGITLTWNSTADKNSKYRVYIKQSGSWKKIADTTDNQYTYKNVKAGQTYTFTVRCVSKDEKKFTSTYNPSGVAFKYKTTNKTRDAYIDYLLKHESEWLPELKVGDIALAGVQFTDLDFDGVPELIAQEAGDKEYYLNARVYTFKNGKLSLVGFDNSMTYIQNRLAYLYDKSAKRYVINSAELSTSNPDRYLDCENYTLSYDGNLISAHPYSSYHLALENWGLDYTYYVHGRTSKQVYNAANLSTLDNCVNAHMYSQFVYCSVDGYPKLWNSYSETQKKQHLTDSYNAFSYDKY</sequence>